<dbReference type="InterPro" id="IPR000344">
    <property type="entry name" value="7TM_GPCR_serpentine_rcpt_Sra"/>
</dbReference>
<evidence type="ECO:0000313" key="6">
    <source>
        <dbReference type="EMBL" id="EGT35104.1"/>
    </source>
</evidence>
<dbReference type="GO" id="GO:0016020">
    <property type="term" value="C:membrane"/>
    <property type="evidence" value="ECO:0007669"/>
    <property type="project" value="UniProtKB-SubCell"/>
</dbReference>
<protein>
    <submittedName>
        <fullName evidence="6">Uncharacterized protein</fullName>
    </submittedName>
</protein>
<name>G0PLJ6_CAEBE</name>
<feature type="transmembrane region" description="Helical" evidence="5">
    <location>
        <begin position="100"/>
        <end position="127"/>
    </location>
</feature>
<sequence>NWSLLRSVVYSDDRCHVMFVGSECFFLYIVGVFARILLLTSQVAVTAERSLLIFMLLFVAFCFPVNCIVMIKHRIVFFHRFKTNIGYTLNSRFADKQKMYASTIVSVISFFQTLIYSIYIAALYFILKYYTTDEGMFYGNNLVLWFYTFPFAGLALPTSIVLSYSILTYKRKNKVGVMKVNNYTSQDAYFKNLKSQWNQNGSRLSIT</sequence>
<dbReference type="PANTHER" id="PTHR31357">
    <property type="entry name" value="SERPENTINE RECEPTOR CLASS ALPHA-10"/>
    <property type="match status" value="1"/>
</dbReference>
<evidence type="ECO:0000256" key="3">
    <source>
        <dbReference type="ARBA" id="ARBA00022989"/>
    </source>
</evidence>
<keyword evidence="3 5" id="KW-1133">Transmembrane helix</keyword>
<evidence type="ECO:0000256" key="4">
    <source>
        <dbReference type="ARBA" id="ARBA00023136"/>
    </source>
</evidence>
<dbReference type="eggNOG" id="ENOG502TGV3">
    <property type="taxonomic scope" value="Eukaryota"/>
</dbReference>
<evidence type="ECO:0000256" key="1">
    <source>
        <dbReference type="ARBA" id="ARBA00004141"/>
    </source>
</evidence>
<dbReference type="Pfam" id="PF02117">
    <property type="entry name" value="7TM_GPCR_Sra"/>
    <property type="match status" value="1"/>
</dbReference>
<dbReference type="InterPro" id="IPR051080">
    <property type="entry name" value="Nematode_rcpt-like_serp_alpha"/>
</dbReference>
<dbReference type="AlphaFoldDB" id="G0PLJ6"/>
<dbReference type="EMBL" id="GL381112">
    <property type="protein sequence ID" value="EGT35104.1"/>
    <property type="molecule type" value="Genomic_DNA"/>
</dbReference>
<evidence type="ECO:0000256" key="2">
    <source>
        <dbReference type="ARBA" id="ARBA00022692"/>
    </source>
</evidence>
<dbReference type="Proteomes" id="UP000008068">
    <property type="component" value="Unassembled WGS sequence"/>
</dbReference>
<reference evidence="7" key="1">
    <citation type="submission" date="2011-07" db="EMBL/GenBank/DDBJ databases">
        <authorList>
            <consortium name="Caenorhabditis brenneri Sequencing and Analysis Consortium"/>
            <person name="Wilson R.K."/>
        </authorList>
    </citation>
    <scope>NUCLEOTIDE SEQUENCE [LARGE SCALE GENOMIC DNA]</scope>
    <source>
        <strain evidence="7">PB2801</strain>
    </source>
</reference>
<comment type="subcellular location">
    <subcellularLocation>
        <location evidence="1">Membrane</location>
        <topology evidence="1">Multi-pass membrane protein</topology>
    </subcellularLocation>
</comment>
<dbReference type="GO" id="GO:0004930">
    <property type="term" value="F:G protein-coupled receptor activity"/>
    <property type="evidence" value="ECO:0007669"/>
    <property type="project" value="InterPro"/>
</dbReference>
<keyword evidence="4 5" id="KW-0472">Membrane</keyword>
<dbReference type="PANTHER" id="PTHR31357:SF7">
    <property type="entry name" value="G_PROTEIN_RECEP_F1_2 DOMAIN-CONTAINING PROTEIN-RELATED"/>
    <property type="match status" value="1"/>
</dbReference>
<feature type="transmembrane region" description="Helical" evidence="5">
    <location>
        <begin position="24"/>
        <end position="45"/>
    </location>
</feature>
<organism evidence="7">
    <name type="scientific">Caenorhabditis brenneri</name>
    <name type="common">Nematode worm</name>
    <dbReference type="NCBI Taxonomy" id="135651"/>
    <lineage>
        <taxon>Eukaryota</taxon>
        <taxon>Metazoa</taxon>
        <taxon>Ecdysozoa</taxon>
        <taxon>Nematoda</taxon>
        <taxon>Chromadorea</taxon>
        <taxon>Rhabditida</taxon>
        <taxon>Rhabditina</taxon>
        <taxon>Rhabditomorpha</taxon>
        <taxon>Rhabditoidea</taxon>
        <taxon>Rhabditidae</taxon>
        <taxon>Peloderinae</taxon>
        <taxon>Caenorhabditis</taxon>
    </lineage>
</organism>
<dbReference type="OrthoDB" id="5864786at2759"/>
<gene>
    <name evidence="6" type="ORF">CAEBREN_31663</name>
</gene>
<feature type="non-terminal residue" evidence="6">
    <location>
        <position position="1"/>
    </location>
</feature>
<feature type="transmembrane region" description="Helical" evidence="5">
    <location>
        <begin position="51"/>
        <end position="71"/>
    </location>
</feature>
<evidence type="ECO:0000313" key="7">
    <source>
        <dbReference type="Proteomes" id="UP000008068"/>
    </source>
</evidence>
<dbReference type="HOGENOM" id="CLU_1397458_0_0_1"/>
<proteinExistence type="predicted"/>
<accession>G0PLJ6</accession>
<dbReference type="GO" id="GO:0004984">
    <property type="term" value="F:olfactory receptor activity"/>
    <property type="evidence" value="ECO:0007669"/>
    <property type="project" value="TreeGrafter"/>
</dbReference>
<feature type="transmembrane region" description="Helical" evidence="5">
    <location>
        <begin position="147"/>
        <end position="169"/>
    </location>
</feature>
<dbReference type="STRING" id="135651.G0PLJ6"/>
<dbReference type="FunCoup" id="G0PLJ6">
    <property type="interactions" value="1"/>
</dbReference>
<keyword evidence="7" id="KW-1185">Reference proteome</keyword>
<dbReference type="InParanoid" id="G0PLJ6"/>
<evidence type="ECO:0000256" key="5">
    <source>
        <dbReference type="SAM" id="Phobius"/>
    </source>
</evidence>
<keyword evidence="2 5" id="KW-0812">Transmembrane</keyword>